<dbReference type="PANTHER" id="PTHR30126:SF98">
    <property type="entry name" value="HTH-TYPE TRANSCRIPTIONAL ACTIVATOR BAUR"/>
    <property type="match status" value="1"/>
</dbReference>
<name>Q143P5_PARXL</name>
<keyword evidence="2" id="KW-0805">Transcription regulation</keyword>
<dbReference type="InterPro" id="IPR036390">
    <property type="entry name" value="WH_DNA-bd_sf"/>
</dbReference>
<protein>
    <submittedName>
        <fullName evidence="6">Transcriptional regulator, LysR family</fullName>
    </submittedName>
</protein>
<sequence>MDQLPRKAAQALDEMTSVFHLNLRHIHGLIEVHKHGSISAAATAVSLSQPALTQGILKLESQLGEVLFERRPDGIVPTLAGTLVLERAAASIGHLTAGCRLIAGADFSPERRLTMTQLRAFLALSKAGSFAASAIELGLSQTAVHRAVRELEDALGRRLVERRGRGVHINFWGHRFARCCWLAIKELQAALSELGLDPLNPMISVGATPLARAFLVPEAMSLMVTEKFPASFRVVEGSWGDLVESLRDGEIDLIVGELPETSVSDLKCTRLYTEAPVIVAGHQHDLVAKGNPTNQTLASYPWIIAPEASPLRAEWDRLLPGKRAQKPVECGSIMIIGRLLTCSDMLTLAMPDQVALQIRSGLLAQIGKPLASSITIGATMRHSWRPTSAQRRFLNLLHIASTSLGETASRKPMIEAPWV</sequence>
<dbReference type="STRING" id="266265.Bxe_A3543"/>
<evidence type="ECO:0000256" key="4">
    <source>
        <dbReference type="ARBA" id="ARBA00023163"/>
    </source>
</evidence>
<organism evidence="6 7">
    <name type="scientific">Paraburkholderia xenovorans (strain LB400)</name>
    <dbReference type="NCBI Taxonomy" id="266265"/>
    <lineage>
        <taxon>Bacteria</taxon>
        <taxon>Pseudomonadati</taxon>
        <taxon>Pseudomonadota</taxon>
        <taxon>Betaproteobacteria</taxon>
        <taxon>Burkholderiales</taxon>
        <taxon>Burkholderiaceae</taxon>
        <taxon>Paraburkholderia</taxon>
    </lineage>
</organism>
<keyword evidence="4" id="KW-0804">Transcription</keyword>
<evidence type="ECO:0000313" key="7">
    <source>
        <dbReference type="Proteomes" id="UP000001817"/>
    </source>
</evidence>
<evidence type="ECO:0000256" key="2">
    <source>
        <dbReference type="ARBA" id="ARBA00023015"/>
    </source>
</evidence>
<dbReference type="InterPro" id="IPR036388">
    <property type="entry name" value="WH-like_DNA-bd_sf"/>
</dbReference>
<feature type="domain" description="HTH lysR-type" evidence="5">
    <location>
        <begin position="113"/>
        <end position="170"/>
    </location>
</feature>
<dbReference type="InterPro" id="IPR005119">
    <property type="entry name" value="LysR_subst-bd"/>
</dbReference>
<evidence type="ECO:0000256" key="3">
    <source>
        <dbReference type="ARBA" id="ARBA00023125"/>
    </source>
</evidence>
<dbReference type="AlphaFoldDB" id="Q143P5"/>
<keyword evidence="3" id="KW-0238">DNA-binding</keyword>
<dbReference type="GO" id="GO:0000976">
    <property type="term" value="F:transcription cis-regulatory region binding"/>
    <property type="evidence" value="ECO:0007669"/>
    <property type="project" value="TreeGrafter"/>
</dbReference>
<dbReference type="PROSITE" id="PS50931">
    <property type="entry name" value="HTH_LYSR"/>
    <property type="match status" value="2"/>
</dbReference>
<dbReference type="KEGG" id="bxe:Bxe_A3543"/>
<dbReference type="Gene3D" id="1.10.10.10">
    <property type="entry name" value="Winged helix-like DNA-binding domain superfamily/Winged helix DNA-binding domain"/>
    <property type="match status" value="2"/>
</dbReference>
<dbReference type="EMBL" id="CP000270">
    <property type="protein sequence ID" value="ABE29444.1"/>
    <property type="molecule type" value="Genomic_DNA"/>
</dbReference>
<comment type="similarity">
    <text evidence="1">Belongs to the LysR transcriptional regulatory family.</text>
</comment>
<reference evidence="6 7" key="1">
    <citation type="journal article" date="2006" name="Proc. Natl. Acad. Sci. U.S.A.">
        <title>Burkholderia xenovorans LB400 harbors a multi-replicon, 9.73-Mbp genome shaped for versatility.</title>
        <authorList>
            <person name="Chain P.S."/>
            <person name="Denef V.J."/>
            <person name="Konstantinidis K.T."/>
            <person name="Vergez L.M."/>
            <person name="Agullo L."/>
            <person name="Reyes V.L."/>
            <person name="Hauser L."/>
            <person name="Cordova M."/>
            <person name="Gomez L."/>
            <person name="Gonzalez M."/>
            <person name="Land M."/>
            <person name="Lao V."/>
            <person name="Larimer F."/>
            <person name="LiPuma J.J."/>
            <person name="Mahenthiralingam E."/>
            <person name="Malfatti S.A."/>
            <person name="Marx C.J."/>
            <person name="Parnell J.J."/>
            <person name="Ramette A."/>
            <person name="Richardson P."/>
            <person name="Seeger M."/>
            <person name="Smith D."/>
            <person name="Spilker T."/>
            <person name="Sul W.J."/>
            <person name="Tsoi T.V."/>
            <person name="Ulrich L.E."/>
            <person name="Zhulin I.B."/>
            <person name="Tiedje J.M."/>
        </authorList>
    </citation>
    <scope>NUCLEOTIDE SEQUENCE [LARGE SCALE GENOMIC DNA]</scope>
    <source>
        <strain evidence="6 7">LB400</strain>
    </source>
</reference>
<dbReference type="eggNOG" id="COG0583">
    <property type="taxonomic scope" value="Bacteria"/>
</dbReference>
<dbReference type="PRINTS" id="PR00039">
    <property type="entry name" value="HTHLYSR"/>
</dbReference>
<dbReference type="GO" id="GO:0003700">
    <property type="term" value="F:DNA-binding transcription factor activity"/>
    <property type="evidence" value="ECO:0007669"/>
    <property type="project" value="InterPro"/>
</dbReference>
<dbReference type="InterPro" id="IPR000847">
    <property type="entry name" value="LysR_HTH_N"/>
</dbReference>
<evidence type="ECO:0000313" key="6">
    <source>
        <dbReference type="EMBL" id="ABE29444.1"/>
    </source>
</evidence>
<dbReference type="Gene3D" id="3.40.190.290">
    <property type="match status" value="1"/>
</dbReference>
<dbReference type="Proteomes" id="UP000001817">
    <property type="component" value="Chromosome 1"/>
</dbReference>
<evidence type="ECO:0000259" key="5">
    <source>
        <dbReference type="PROSITE" id="PS50931"/>
    </source>
</evidence>
<dbReference type="RefSeq" id="WP_011487212.1">
    <property type="nucleotide sequence ID" value="NC_007951.1"/>
</dbReference>
<accession>Q143P5</accession>
<dbReference type="OrthoDB" id="8981337at2"/>
<gene>
    <name evidence="6" type="ORF">Bxe_A3543</name>
</gene>
<feature type="domain" description="HTH lysR-type" evidence="5">
    <location>
        <begin position="21"/>
        <end position="78"/>
    </location>
</feature>
<dbReference type="KEGG" id="bxb:DR64_1243"/>
<dbReference type="Pfam" id="PF03466">
    <property type="entry name" value="LysR_substrate"/>
    <property type="match status" value="1"/>
</dbReference>
<dbReference type="SUPFAM" id="SSF46785">
    <property type="entry name" value="Winged helix' DNA-binding domain"/>
    <property type="match status" value="2"/>
</dbReference>
<dbReference type="PANTHER" id="PTHR30126">
    <property type="entry name" value="HTH-TYPE TRANSCRIPTIONAL REGULATOR"/>
    <property type="match status" value="1"/>
</dbReference>
<dbReference type="SUPFAM" id="SSF53850">
    <property type="entry name" value="Periplasmic binding protein-like II"/>
    <property type="match status" value="1"/>
</dbReference>
<proteinExistence type="inferred from homology"/>
<evidence type="ECO:0000256" key="1">
    <source>
        <dbReference type="ARBA" id="ARBA00009437"/>
    </source>
</evidence>
<dbReference type="Pfam" id="PF00126">
    <property type="entry name" value="HTH_1"/>
    <property type="match status" value="2"/>
</dbReference>
<keyword evidence="7" id="KW-1185">Reference proteome</keyword>